<accession>A0AAE1DID6</accession>
<comment type="subcellular location">
    <subcellularLocation>
        <location evidence="1">Membrane</location>
    </subcellularLocation>
</comment>
<organism evidence="8 9">
    <name type="scientific">Elysia crispata</name>
    <name type="common">lettuce slug</name>
    <dbReference type="NCBI Taxonomy" id="231223"/>
    <lineage>
        <taxon>Eukaryota</taxon>
        <taxon>Metazoa</taxon>
        <taxon>Spiralia</taxon>
        <taxon>Lophotrochozoa</taxon>
        <taxon>Mollusca</taxon>
        <taxon>Gastropoda</taxon>
        <taxon>Heterobranchia</taxon>
        <taxon>Euthyneura</taxon>
        <taxon>Panpulmonata</taxon>
        <taxon>Sacoglossa</taxon>
        <taxon>Placobranchoidea</taxon>
        <taxon>Plakobranchidae</taxon>
        <taxon>Elysia</taxon>
    </lineage>
</organism>
<feature type="transmembrane region" description="Helical" evidence="6">
    <location>
        <begin position="360"/>
        <end position="383"/>
    </location>
</feature>
<dbReference type="Gene3D" id="1.20.1070.10">
    <property type="entry name" value="Rhodopsin 7-helix transmembrane proteins"/>
    <property type="match status" value="2"/>
</dbReference>
<dbReference type="Proteomes" id="UP001283361">
    <property type="component" value="Unassembled WGS sequence"/>
</dbReference>
<feature type="transmembrane region" description="Helical" evidence="6">
    <location>
        <begin position="148"/>
        <end position="172"/>
    </location>
</feature>
<feature type="compositionally biased region" description="Low complexity" evidence="5">
    <location>
        <begin position="343"/>
        <end position="353"/>
    </location>
</feature>
<dbReference type="Pfam" id="PF00001">
    <property type="entry name" value="7tm_1"/>
    <property type="match status" value="1"/>
</dbReference>
<gene>
    <name evidence="8" type="ORF">RRG08_047888</name>
</gene>
<dbReference type="EMBL" id="JAWDGP010003693">
    <property type="protein sequence ID" value="KAK3771632.1"/>
    <property type="molecule type" value="Genomic_DNA"/>
</dbReference>
<dbReference type="InterPro" id="IPR000276">
    <property type="entry name" value="GPCR_Rhodpsn"/>
</dbReference>
<dbReference type="AlphaFoldDB" id="A0AAE1DID6"/>
<keyword evidence="9" id="KW-1185">Reference proteome</keyword>
<dbReference type="InterPro" id="IPR052954">
    <property type="entry name" value="GPCR-Ligand_Int"/>
</dbReference>
<feature type="transmembrane region" description="Helical" evidence="6">
    <location>
        <begin position="68"/>
        <end position="85"/>
    </location>
</feature>
<feature type="transmembrane region" description="Helical" evidence="6">
    <location>
        <begin position="395"/>
        <end position="421"/>
    </location>
</feature>
<feature type="compositionally biased region" description="Low complexity" evidence="5">
    <location>
        <begin position="463"/>
        <end position="483"/>
    </location>
</feature>
<name>A0AAE1DID6_9GAST</name>
<dbReference type="InterPro" id="IPR017452">
    <property type="entry name" value="GPCR_Rhodpsn_7TM"/>
</dbReference>
<feature type="compositionally biased region" description="Polar residues" evidence="5">
    <location>
        <begin position="319"/>
        <end position="336"/>
    </location>
</feature>
<evidence type="ECO:0000256" key="5">
    <source>
        <dbReference type="SAM" id="MobiDB-lite"/>
    </source>
</evidence>
<feature type="region of interest" description="Disordered" evidence="5">
    <location>
        <begin position="246"/>
        <end position="276"/>
    </location>
</feature>
<evidence type="ECO:0000256" key="4">
    <source>
        <dbReference type="ARBA" id="ARBA00023136"/>
    </source>
</evidence>
<evidence type="ECO:0000256" key="6">
    <source>
        <dbReference type="SAM" id="Phobius"/>
    </source>
</evidence>
<evidence type="ECO:0000256" key="1">
    <source>
        <dbReference type="ARBA" id="ARBA00004370"/>
    </source>
</evidence>
<feature type="transmembrane region" description="Helical" evidence="6">
    <location>
        <begin position="202"/>
        <end position="226"/>
    </location>
</feature>
<dbReference type="PROSITE" id="PS50262">
    <property type="entry name" value="G_PROTEIN_RECEP_F1_2"/>
    <property type="match status" value="1"/>
</dbReference>
<feature type="domain" description="G-protein coupled receptors family 1 profile" evidence="7">
    <location>
        <begin position="48"/>
        <end position="419"/>
    </location>
</feature>
<reference evidence="8" key="1">
    <citation type="journal article" date="2023" name="G3 (Bethesda)">
        <title>A reference genome for the long-term kleptoplast-retaining sea slug Elysia crispata morphotype clarki.</title>
        <authorList>
            <person name="Eastman K.E."/>
            <person name="Pendleton A.L."/>
            <person name="Shaikh M.A."/>
            <person name="Suttiyut T."/>
            <person name="Ogas R."/>
            <person name="Tomko P."/>
            <person name="Gavelis G."/>
            <person name="Widhalm J.R."/>
            <person name="Wisecaver J.H."/>
        </authorList>
    </citation>
    <scope>NUCLEOTIDE SEQUENCE</scope>
    <source>
        <strain evidence="8">ECLA1</strain>
    </source>
</reference>
<dbReference type="GO" id="GO:0016020">
    <property type="term" value="C:membrane"/>
    <property type="evidence" value="ECO:0007669"/>
    <property type="project" value="UniProtKB-SubCell"/>
</dbReference>
<sequence>MNAGSSNQLTRVSLKTRRAVQVKSLDEDIRFSVSLMASISPSPRRTILNILSILTLSRKSFKRSTTSVYLRFLAIVDLFVLYNGLSRHFISGVYHYNVRHISEAFCKFNQWTTSFGPDISAWILVAVTGERVLSIVKPHSVRLMCTKFTARLTILIIVAALMTTNLPLMLFYGHLQVYNSTSNTTMILKCTLVRSEHFMDQIWYWLDLAKFVLLPSALLTTSNIIIVSAMTRRHHYLDKVFSFRGNSLSSSSNRQSATSSSKSRQARANKKDIHPKSVYHVSREHLNLTTSSGSTGSTLSRIIHDKSREETDVIKQVDSRQSGADNKSLSAWNTSGKAKGKISAGNSNSNSRLANNSNSLTVTLVAVNVTFVVCNAPVMVFLLNRDGWFEPHQGAAYSLTWTVVVMAMYTNNALNFVLYCATGSKFRAEMRALFASCRFSSTSVSRGSEHRARFGEHSHCSESSDGSVLSTSVSSSSRGTASAIKNYPSH</sequence>
<evidence type="ECO:0000256" key="3">
    <source>
        <dbReference type="ARBA" id="ARBA00022989"/>
    </source>
</evidence>
<feature type="compositionally biased region" description="Low complexity" evidence="5">
    <location>
        <begin position="246"/>
        <end position="263"/>
    </location>
</feature>
<evidence type="ECO:0000313" key="9">
    <source>
        <dbReference type="Proteomes" id="UP001283361"/>
    </source>
</evidence>
<feature type="transmembrane region" description="Helical" evidence="6">
    <location>
        <begin position="119"/>
        <end position="136"/>
    </location>
</feature>
<evidence type="ECO:0000259" key="7">
    <source>
        <dbReference type="PROSITE" id="PS50262"/>
    </source>
</evidence>
<protein>
    <recommendedName>
        <fullName evidence="7">G-protein coupled receptors family 1 profile domain-containing protein</fullName>
    </recommendedName>
</protein>
<evidence type="ECO:0000256" key="2">
    <source>
        <dbReference type="ARBA" id="ARBA00022692"/>
    </source>
</evidence>
<keyword evidence="3 6" id="KW-1133">Transmembrane helix</keyword>
<feature type="region of interest" description="Disordered" evidence="5">
    <location>
        <begin position="310"/>
        <end position="353"/>
    </location>
</feature>
<evidence type="ECO:0000313" key="8">
    <source>
        <dbReference type="EMBL" id="KAK3771632.1"/>
    </source>
</evidence>
<feature type="region of interest" description="Disordered" evidence="5">
    <location>
        <begin position="456"/>
        <end position="490"/>
    </location>
</feature>
<proteinExistence type="predicted"/>
<dbReference type="PANTHER" id="PTHR46641:SF25">
    <property type="entry name" value="CNMAMIDE RECEPTOR-RELATED"/>
    <property type="match status" value="1"/>
</dbReference>
<dbReference type="SUPFAM" id="SSF81321">
    <property type="entry name" value="Family A G protein-coupled receptor-like"/>
    <property type="match status" value="1"/>
</dbReference>
<dbReference type="GO" id="GO:0004930">
    <property type="term" value="F:G protein-coupled receptor activity"/>
    <property type="evidence" value="ECO:0007669"/>
    <property type="project" value="InterPro"/>
</dbReference>
<dbReference type="PRINTS" id="PR00237">
    <property type="entry name" value="GPCRRHODOPSN"/>
</dbReference>
<keyword evidence="2 6" id="KW-0812">Transmembrane</keyword>
<comment type="caution">
    <text evidence="8">The sequence shown here is derived from an EMBL/GenBank/DDBJ whole genome shotgun (WGS) entry which is preliminary data.</text>
</comment>
<dbReference type="PANTHER" id="PTHR46641">
    <property type="entry name" value="FMRFAMIDE RECEPTOR-RELATED"/>
    <property type="match status" value="1"/>
</dbReference>
<keyword evidence="4 6" id="KW-0472">Membrane</keyword>